<keyword evidence="2" id="KW-1133">Transmembrane helix</keyword>
<evidence type="ECO:0000313" key="4">
    <source>
        <dbReference type="Proteomes" id="UP000186218"/>
    </source>
</evidence>
<protein>
    <recommendedName>
        <fullName evidence="5">DUF3105 domain-containing protein</fullName>
    </recommendedName>
</protein>
<organism evidence="3 4">
    <name type="scientific">Williamsia sterculiae</name>
    <dbReference type="NCBI Taxonomy" id="1344003"/>
    <lineage>
        <taxon>Bacteria</taxon>
        <taxon>Bacillati</taxon>
        <taxon>Actinomycetota</taxon>
        <taxon>Actinomycetes</taxon>
        <taxon>Mycobacteriales</taxon>
        <taxon>Nocardiaceae</taxon>
        <taxon>Williamsia</taxon>
    </lineage>
</organism>
<reference evidence="3 4" key="1">
    <citation type="submission" date="2017-01" db="EMBL/GenBank/DDBJ databases">
        <authorList>
            <person name="Mah S.A."/>
            <person name="Swanson W.J."/>
            <person name="Moy G.W."/>
            <person name="Vacquier V.D."/>
        </authorList>
    </citation>
    <scope>NUCLEOTIDE SEQUENCE [LARGE SCALE GENOMIC DNA]</scope>
    <source>
        <strain evidence="3 4">CPCC 203464</strain>
    </source>
</reference>
<feature type="compositionally biased region" description="Polar residues" evidence="1">
    <location>
        <begin position="13"/>
        <end position="22"/>
    </location>
</feature>
<keyword evidence="2" id="KW-0472">Membrane</keyword>
<dbReference type="RefSeq" id="WP_083709288.1">
    <property type="nucleotide sequence ID" value="NZ_FTNT01000002.1"/>
</dbReference>
<keyword evidence="2" id="KW-0812">Transmembrane</keyword>
<name>A0A1N7E216_9NOCA</name>
<dbReference type="OrthoDB" id="164831at2"/>
<evidence type="ECO:0008006" key="5">
    <source>
        <dbReference type="Google" id="ProtNLM"/>
    </source>
</evidence>
<feature type="transmembrane region" description="Helical" evidence="2">
    <location>
        <begin position="51"/>
        <end position="74"/>
    </location>
</feature>
<evidence type="ECO:0000256" key="2">
    <source>
        <dbReference type="SAM" id="Phobius"/>
    </source>
</evidence>
<feature type="region of interest" description="Disordered" evidence="1">
    <location>
        <begin position="1"/>
        <end position="43"/>
    </location>
</feature>
<dbReference type="Proteomes" id="UP000186218">
    <property type="component" value="Unassembled WGS sequence"/>
</dbReference>
<dbReference type="EMBL" id="FTNT01000002">
    <property type="protein sequence ID" value="SIR82114.1"/>
    <property type="molecule type" value="Genomic_DNA"/>
</dbReference>
<feature type="region of interest" description="Disordered" evidence="1">
    <location>
        <begin position="255"/>
        <end position="299"/>
    </location>
</feature>
<proteinExistence type="predicted"/>
<keyword evidence="4" id="KW-1185">Reference proteome</keyword>
<gene>
    <name evidence="3" type="ORF">SAMN05445060_1107</name>
</gene>
<dbReference type="Pfam" id="PF11303">
    <property type="entry name" value="DUF3105"/>
    <property type="match status" value="1"/>
</dbReference>
<dbReference type="STRING" id="1344003.SAMN05445060_1107"/>
<dbReference type="AlphaFoldDB" id="A0A1N7E216"/>
<evidence type="ECO:0000256" key="1">
    <source>
        <dbReference type="SAM" id="MobiDB-lite"/>
    </source>
</evidence>
<accession>A0A1N7E216</accession>
<sequence>MSYQSRPNEHRPQQTNSSQKTPPRSPDKPRKDQKRRSGSVPVVKAGGKRQLPWLTIGAVAVVAVIIAALAVYLVPKFQSKQEAQKWVPTASNPDPSKDIAGVTKVYYPAGQHVTAAQRVAYDQSPPFGGPHDQVWATCTGIVYPKPLRSENAVHALEHGSIWITYNPDSIKPGDLDALKQKVTGQQYTLMSPYPGLSSPISVQSWGHQLKLDSASDQRIDHFITALRRNSQKGSYSGHPDVTTYPEVGAECAAIPGAFDPSNPPAADSGPLPKDAVPMNGTGTTAATDENGAAAPTPAG</sequence>
<dbReference type="InterPro" id="IPR021454">
    <property type="entry name" value="DUF3105"/>
</dbReference>
<evidence type="ECO:0000313" key="3">
    <source>
        <dbReference type="EMBL" id="SIR82114.1"/>
    </source>
</evidence>